<feature type="transmembrane region" description="Helical" evidence="1">
    <location>
        <begin position="147"/>
        <end position="169"/>
    </location>
</feature>
<feature type="transmembrane region" description="Helical" evidence="1">
    <location>
        <begin position="210"/>
        <end position="230"/>
    </location>
</feature>
<reference evidence="2 3" key="1">
    <citation type="submission" date="2020-03" db="EMBL/GenBank/DDBJ databases">
        <title>Draft Genome Sequence of Cudoniella acicularis.</title>
        <authorList>
            <person name="Buettner E."/>
            <person name="Kellner H."/>
        </authorList>
    </citation>
    <scope>NUCLEOTIDE SEQUENCE [LARGE SCALE GENOMIC DNA]</scope>
    <source>
        <strain evidence="2 3">DSM 108380</strain>
    </source>
</reference>
<dbReference type="EMBL" id="JAAMPI010001894">
    <property type="protein sequence ID" value="KAF4621934.1"/>
    <property type="molecule type" value="Genomic_DNA"/>
</dbReference>
<evidence type="ECO:0000313" key="2">
    <source>
        <dbReference type="EMBL" id="KAF4621934.1"/>
    </source>
</evidence>
<keyword evidence="1" id="KW-0472">Membrane</keyword>
<evidence type="ECO:0000256" key="1">
    <source>
        <dbReference type="SAM" id="Phobius"/>
    </source>
</evidence>
<accession>A0A8H4R208</accession>
<comment type="caution">
    <text evidence="2">The sequence shown here is derived from an EMBL/GenBank/DDBJ whole genome shotgun (WGS) entry which is preliminary data.</text>
</comment>
<dbReference type="Proteomes" id="UP000566819">
    <property type="component" value="Unassembled WGS sequence"/>
</dbReference>
<feature type="transmembrane region" description="Helical" evidence="1">
    <location>
        <begin position="287"/>
        <end position="310"/>
    </location>
</feature>
<dbReference type="AlphaFoldDB" id="A0A8H4R208"/>
<name>A0A8H4R208_9HELO</name>
<dbReference type="OrthoDB" id="4582561at2759"/>
<keyword evidence="1" id="KW-1133">Transmembrane helix</keyword>
<keyword evidence="3" id="KW-1185">Reference proteome</keyword>
<keyword evidence="1" id="KW-0812">Transmembrane</keyword>
<sequence length="329" mass="36177">MEGTFGDPANHGIIPWYLFNTTDASTYILDYLTSGAANISRTNGTTSGSILYNWAEVCQNPKAVFLTATAFVPCLLYPNVTRNVDNGTLPANLSAIGFSSNEKASVFTSRIPTCLAAYRASQSDYAIRNDGICDTEFETTTFFDQNFLLLVSVDGMLPVVATLYTLMAFGKSTIKVVGGTWPYACGSYGPSSFCAGIGLNKVYGSHSTPFLIIMIIMDIITALMVLWELLNDTQFLKSKDQISLWSKGTELVARWITPRKNRPPGFEGAGLDVFNRRLRCIRVTAGAVFHLVVVVPCILRCLGAEIYVFVEIFKSPYVYLKDWGFGQIV</sequence>
<protein>
    <submittedName>
        <fullName evidence="2">Uncharacterized protein</fullName>
    </submittedName>
</protein>
<gene>
    <name evidence="2" type="ORF">G7Y89_g14412</name>
</gene>
<proteinExistence type="predicted"/>
<organism evidence="2 3">
    <name type="scientific">Cudoniella acicularis</name>
    <dbReference type="NCBI Taxonomy" id="354080"/>
    <lineage>
        <taxon>Eukaryota</taxon>
        <taxon>Fungi</taxon>
        <taxon>Dikarya</taxon>
        <taxon>Ascomycota</taxon>
        <taxon>Pezizomycotina</taxon>
        <taxon>Leotiomycetes</taxon>
        <taxon>Helotiales</taxon>
        <taxon>Tricladiaceae</taxon>
        <taxon>Cudoniella</taxon>
    </lineage>
</organism>
<evidence type="ECO:0000313" key="3">
    <source>
        <dbReference type="Proteomes" id="UP000566819"/>
    </source>
</evidence>